<comment type="similarity">
    <text evidence="1 6">Belongs to the peptidase S14 family.</text>
</comment>
<dbReference type="CDD" id="cd07016">
    <property type="entry name" value="S14_ClpP_1"/>
    <property type="match status" value="1"/>
</dbReference>
<sequence>MPKIINLKRTGAGHAEILLMGEIGWESEAESFINQLHALENDGVTSFTVRINSYGGDVFQGMTIYNALAEREATVIIEGIAASIASVIALAGKRVEMQKNGFLMIHNPATLAFGDQNDMEAAREQLDRVKQTIMDIYTAKTGQSAADISAMMDRETWLTADAALEAGFVDAVIEPPKRETIFNHITQFLNKGKGEQMHKIFAMLSRLSGKAITNEAEAESALQALESDSLNREGELETARARVEELEQENGQLRETVESYENAEADRLKEEAEAVVNAAIDSGAILEDEREVWMNQLTSDFAGAKDVLEKITRPKMKAPGENHAVRTPEQKKGGTPVTALAQAIREQMGA</sequence>
<evidence type="ECO:0000256" key="7">
    <source>
        <dbReference type="SAM" id="Coils"/>
    </source>
</evidence>
<name>A0A7V5RP96_CALAY</name>
<dbReference type="PANTHER" id="PTHR10381">
    <property type="entry name" value="ATP-DEPENDENT CLP PROTEASE PROTEOLYTIC SUBUNIT"/>
    <property type="match status" value="1"/>
</dbReference>
<keyword evidence="2" id="KW-0963">Cytoplasm</keyword>
<dbReference type="AlphaFoldDB" id="A0A7V5RP96"/>
<keyword evidence="7" id="KW-0175">Coiled coil</keyword>
<dbReference type="PANTHER" id="PTHR10381:SF70">
    <property type="entry name" value="ATP-DEPENDENT CLP PROTEASE PROTEOLYTIC SUBUNIT"/>
    <property type="match status" value="1"/>
</dbReference>
<dbReference type="GO" id="GO:0051117">
    <property type="term" value="F:ATPase binding"/>
    <property type="evidence" value="ECO:0007669"/>
    <property type="project" value="TreeGrafter"/>
</dbReference>
<evidence type="ECO:0000256" key="6">
    <source>
        <dbReference type="RuleBase" id="RU003567"/>
    </source>
</evidence>
<gene>
    <name evidence="8" type="ORF">ENJ15_04455</name>
</gene>
<feature type="coiled-coil region" evidence="7">
    <location>
        <begin position="229"/>
        <end position="273"/>
    </location>
</feature>
<protein>
    <recommendedName>
        <fullName evidence="6">ATP-dependent Clp protease proteolytic subunit</fullName>
    </recommendedName>
</protein>
<evidence type="ECO:0000256" key="2">
    <source>
        <dbReference type="ARBA" id="ARBA00022490"/>
    </source>
</evidence>
<keyword evidence="4" id="KW-0378">Hydrolase</keyword>
<dbReference type="NCBIfam" id="NF045542">
    <property type="entry name" value="Clp_rel_HeadMat"/>
    <property type="match status" value="1"/>
</dbReference>
<dbReference type="InterPro" id="IPR029045">
    <property type="entry name" value="ClpP/crotonase-like_dom_sf"/>
</dbReference>
<dbReference type="GO" id="GO:0006515">
    <property type="term" value="P:protein quality control for misfolded or incompletely synthesized proteins"/>
    <property type="evidence" value="ECO:0007669"/>
    <property type="project" value="TreeGrafter"/>
</dbReference>
<keyword evidence="5" id="KW-0720">Serine protease</keyword>
<dbReference type="PRINTS" id="PR00127">
    <property type="entry name" value="CLPPROTEASEP"/>
</dbReference>
<reference evidence="8" key="1">
    <citation type="journal article" date="2020" name="mSystems">
        <title>Genome- and Community-Level Interaction Insights into Carbon Utilization and Element Cycling Functions of Hydrothermarchaeota in Hydrothermal Sediment.</title>
        <authorList>
            <person name="Zhou Z."/>
            <person name="Liu Y."/>
            <person name="Xu W."/>
            <person name="Pan J."/>
            <person name="Luo Z.H."/>
            <person name="Li M."/>
        </authorList>
    </citation>
    <scope>NUCLEOTIDE SEQUENCE [LARGE SCALE GENOMIC DNA]</scope>
    <source>
        <strain evidence="8">HyVt-460</strain>
    </source>
</reference>
<dbReference type="GO" id="GO:0009368">
    <property type="term" value="C:endopeptidase Clp complex"/>
    <property type="evidence" value="ECO:0007669"/>
    <property type="project" value="TreeGrafter"/>
</dbReference>
<dbReference type="GO" id="GO:0004252">
    <property type="term" value="F:serine-type endopeptidase activity"/>
    <property type="evidence" value="ECO:0007669"/>
    <property type="project" value="InterPro"/>
</dbReference>
<dbReference type="InterPro" id="IPR001907">
    <property type="entry name" value="ClpP"/>
</dbReference>
<accession>A0A7V5RP96</accession>
<evidence type="ECO:0000256" key="1">
    <source>
        <dbReference type="ARBA" id="ARBA00007039"/>
    </source>
</evidence>
<dbReference type="EMBL" id="DRLI01000168">
    <property type="protein sequence ID" value="HHM02241.1"/>
    <property type="molecule type" value="Genomic_DNA"/>
</dbReference>
<evidence type="ECO:0000313" key="8">
    <source>
        <dbReference type="EMBL" id="HHM02241.1"/>
    </source>
</evidence>
<evidence type="ECO:0000256" key="5">
    <source>
        <dbReference type="ARBA" id="ARBA00022825"/>
    </source>
</evidence>
<organism evidence="8">
    <name type="scientific">Caldithrix abyssi</name>
    <dbReference type="NCBI Taxonomy" id="187145"/>
    <lineage>
        <taxon>Bacteria</taxon>
        <taxon>Pseudomonadati</taxon>
        <taxon>Calditrichota</taxon>
        <taxon>Calditrichia</taxon>
        <taxon>Calditrichales</taxon>
        <taxon>Calditrichaceae</taxon>
        <taxon>Caldithrix</taxon>
    </lineage>
</organism>
<dbReference type="Gene3D" id="3.90.226.10">
    <property type="entry name" value="2-enoyl-CoA Hydratase, Chain A, domain 1"/>
    <property type="match status" value="1"/>
</dbReference>
<dbReference type="Proteomes" id="UP000885771">
    <property type="component" value="Unassembled WGS sequence"/>
</dbReference>
<keyword evidence="3" id="KW-0645">Protease</keyword>
<dbReference type="Pfam" id="PF00574">
    <property type="entry name" value="CLP_protease"/>
    <property type="match status" value="1"/>
</dbReference>
<proteinExistence type="inferred from homology"/>
<dbReference type="GO" id="GO:0004176">
    <property type="term" value="F:ATP-dependent peptidase activity"/>
    <property type="evidence" value="ECO:0007669"/>
    <property type="project" value="InterPro"/>
</dbReference>
<dbReference type="SUPFAM" id="SSF52096">
    <property type="entry name" value="ClpP/crotonase"/>
    <property type="match status" value="1"/>
</dbReference>
<comment type="caution">
    <text evidence="8">The sequence shown here is derived from an EMBL/GenBank/DDBJ whole genome shotgun (WGS) entry which is preliminary data.</text>
</comment>
<dbReference type="InterPro" id="IPR023562">
    <property type="entry name" value="ClpP/TepA"/>
</dbReference>
<evidence type="ECO:0000256" key="3">
    <source>
        <dbReference type="ARBA" id="ARBA00022670"/>
    </source>
</evidence>
<evidence type="ECO:0000256" key="4">
    <source>
        <dbReference type="ARBA" id="ARBA00022801"/>
    </source>
</evidence>